<dbReference type="Proteomes" id="UP000051487">
    <property type="component" value="Unassembled WGS sequence"/>
</dbReference>
<evidence type="ECO:0000256" key="3">
    <source>
        <dbReference type="ARBA" id="ARBA00010441"/>
    </source>
</evidence>
<dbReference type="InterPro" id="IPR048254">
    <property type="entry name" value="CDP_ALCOHOL_P_TRANSF_CS"/>
</dbReference>
<evidence type="ECO:0000256" key="16">
    <source>
        <dbReference type="SAM" id="Phobius"/>
    </source>
</evidence>
<name>A0AAN4PDP5_ASPLE</name>
<keyword evidence="7 14" id="KW-0862">Zinc</keyword>
<dbReference type="InterPro" id="IPR011332">
    <property type="entry name" value="Ribosomal_zn-bd"/>
</dbReference>
<dbReference type="Gene3D" id="2.20.25.100">
    <property type="entry name" value="Zn-binding ribosomal proteins"/>
    <property type="match status" value="1"/>
</dbReference>
<dbReference type="InterPro" id="IPR014472">
    <property type="entry name" value="CHOPT"/>
</dbReference>
<evidence type="ECO:0000256" key="15">
    <source>
        <dbReference type="RuleBase" id="RU003750"/>
    </source>
</evidence>
<dbReference type="PANTHER" id="PTHR10414:SF37">
    <property type="entry name" value="BB IN A BOXCAR, ISOFORM C"/>
    <property type="match status" value="1"/>
</dbReference>
<comment type="pathway">
    <text evidence="12">Phospholipid metabolism; phosphatidylcholine biosynthesis; phosphatidylcholine from phosphocholine: step 2/2.</text>
</comment>
<dbReference type="PROSITE" id="PS00379">
    <property type="entry name" value="CDP_ALCOHOL_P_TRANSF"/>
    <property type="match status" value="1"/>
</dbReference>
<dbReference type="GO" id="GO:0004142">
    <property type="term" value="F:diacylglycerol cholinephosphotransferase activity"/>
    <property type="evidence" value="ECO:0007669"/>
    <property type="project" value="UniProtKB-ARBA"/>
</dbReference>
<keyword evidence="11 14" id="KW-0687">Ribonucleoprotein</keyword>
<organism evidence="17 19">
    <name type="scientific">Aspergillus lentulus</name>
    <dbReference type="NCBI Taxonomy" id="293939"/>
    <lineage>
        <taxon>Eukaryota</taxon>
        <taxon>Fungi</taxon>
        <taxon>Dikarya</taxon>
        <taxon>Ascomycota</taxon>
        <taxon>Pezizomycotina</taxon>
        <taxon>Eurotiomycetes</taxon>
        <taxon>Eurotiomycetidae</taxon>
        <taxon>Eurotiales</taxon>
        <taxon>Aspergillaceae</taxon>
        <taxon>Aspergillus</taxon>
        <taxon>Aspergillus subgen. Fumigati</taxon>
    </lineage>
</organism>
<evidence type="ECO:0000256" key="9">
    <source>
        <dbReference type="ARBA" id="ARBA00022989"/>
    </source>
</evidence>
<comment type="catalytic activity">
    <reaction evidence="13">
        <text>CDP-N,N-dimethylethanolamine + a 1,2-diacyl-sn-glycerol = a 1,2-diacyl-sn-glycero-3-phospho-N,N-dimethylethanolamine + CMP + H(+)</text>
        <dbReference type="Rhea" id="RHEA:33775"/>
        <dbReference type="ChEBI" id="CHEBI:15378"/>
        <dbReference type="ChEBI" id="CHEBI:17815"/>
        <dbReference type="ChEBI" id="CHEBI:60377"/>
        <dbReference type="ChEBI" id="CHEBI:64572"/>
        <dbReference type="ChEBI" id="CHEBI:65117"/>
    </reaction>
    <physiologicalReaction direction="left-to-right" evidence="13">
        <dbReference type="Rhea" id="RHEA:33776"/>
    </physiologicalReaction>
</comment>
<feature type="transmembrane region" description="Helical" evidence="16">
    <location>
        <begin position="293"/>
        <end position="311"/>
    </location>
</feature>
<keyword evidence="14" id="KW-0479">Metal-binding</keyword>
<dbReference type="GO" id="GO:1990904">
    <property type="term" value="C:ribonucleoprotein complex"/>
    <property type="evidence" value="ECO:0007669"/>
    <property type="project" value="UniProtKB-KW"/>
</dbReference>
<comment type="similarity">
    <text evidence="3 15">Belongs to the CDP-alcohol phosphatidyltransferase class-I family.</text>
</comment>
<evidence type="ECO:0000256" key="12">
    <source>
        <dbReference type="ARBA" id="ARBA00037890"/>
    </source>
</evidence>
<evidence type="ECO:0000256" key="6">
    <source>
        <dbReference type="ARBA" id="ARBA00022692"/>
    </source>
</evidence>
<gene>
    <name evidence="17" type="ORF">ALT_2093</name>
    <name evidence="18" type="ORF">CNMCM8927_005084</name>
</gene>
<dbReference type="GO" id="GO:0016020">
    <property type="term" value="C:membrane"/>
    <property type="evidence" value="ECO:0007669"/>
    <property type="project" value="InterPro"/>
</dbReference>
<reference evidence="18" key="2">
    <citation type="journal article" date="2020" name="bioRxiv">
        <title>Genomic and phenotypic heterogeneity of clinical isolates of the human pathogens Aspergillus fumigatus, Aspergillus lentulus and Aspergillus fumigatiaffinis.</title>
        <authorList>
            <person name="dos Santos R.A.C."/>
            <person name="Steenwyk J.L."/>
            <person name="Rivero-Menendez O."/>
            <person name="Mead M.E."/>
            <person name="Silva L.P."/>
            <person name="Bastos R.W."/>
            <person name="Alastruey-Izquierdo A."/>
            <person name="Goldman G.H."/>
            <person name="Rokas A."/>
        </authorList>
    </citation>
    <scope>NUCLEOTIDE SEQUENCE</scope>
    <source>
        <strain evidence="18">CNM-CM8927</strain>
    </source>
</reference>
<dbReference type="Pfam" id="PF01667">
    <property type="entry name" value="Ribosomal_S27e"/>
    <property type="match status" value="1"/>
</dbReference>
<dbReference type="GO" id="GO:0005840">
    <property type="term" value="C:ribosome"/>
    <property type="evidence" value="ECO:0007669"/>
    <property type="project" value="UniProtKB-KW"/>
</dbReference>
<reference evidence="18" key="3">
    <citation type="submission" date="2020-04" db="EMBL/GenBank/DDBJ databases">
        <authorList>
            <person name="Santos R.A.C."/>
            <person name="Steenwyk J.L."/>
            <person name="Rivero-Menendez O."/>
            <person name="Mead M.E."/>
            <person name="Silva L.P."/>
            <person name="Bastos R.W."/>
            <person name="Alastruey-Izquierdo A."/>
            <person name="Goldman G.H."/>
            <person name="Rokas A."/>
        </authorList>
    </citation>
    <scope>NUCLEOTIDE SEQUENCE</scope>
    <source>
        <strain evidence="18">CNM-CM8927</strain>
    </source>
</reference>
<dbReference type="PANTHER" id="PTHR10414">
    <property type="entry name" value="ETHANOLAMINEPHOSPHOTRANSFERASE"/>
    <property type="match status" value="1"/>
</dbReference>
<feature type="transmembrane region" description="Helical" evidence="16">
    <location>
        <begin position="323"/>
        <end position="345"/>
    </location>
</feature>
<dbReference type="SUPFAM" id="SSF57829">
    <property type="entry name" value="Zn-binding ribosomal proteins"/>
    <property type="match status" value="1"/>
</dbReference>
<keyword evidence="9 16" id="KW-1133">Transmembrane helix</keyword>
<comment type="similarity">
    <text evidence="4 14">Belongs to the eukaryotic ribosomal protein eS27 family.</text>
</comment>
<feature type="transmembrane region" description="Helical" evidence="16">
    <location>
        <begin position="228"/>
        <end position="250"/>
    </location>
</feature>
<evidence type="ECO:0000256" key="10">
    <source>
        <dbReference type="ARBA" id="ARBA00023136"/>
    </source>
</evidence>
<dbReference type="Gene3D" id="1.20.120.1760">
    <property type="match status" value="1"/>
</dbReference>
<evidence type="ECO:0000313" key="19">
    <source>
        <dbReference type="Proteomes" id="UP000051487"/>
    </source>
</evidence>
<dbReference type="HAMAP" id="MF_00371">
    <property type="entry name" value="Ribosomal_eS27"/>
    <property type="match status" value="1"/>
</dbReference>
<proteinExistence type="inferred from homology"/>
<keyword evidence="10 16" id="KW-0472">Membrane</keyword>
<comment type="cofactor">
    <cofactor evidence="1">
        <name>Mg(2+)</name>
        <dbReference type="ChEBI" id="CHEBI:18420"/>
    </cofactor>
</comment>
<evidence type="ECO:0000256" key="8">
    <source>
        <dbReference type="ARBA" id="ARBA00022980"/>
    </source>
</evidence>
<keyword evidence="14" id="KW-0863">Zinc-finger</keyword>
<dbReference type="EMBL" id="BCLY01000004">
    <property type="protein sequence ID" value="GAQ04772.1"/>
    <property type="molecule type" value="Genomic_DNA"/>
</dbReference>
<keyword evidence="5 15" id="KW-0808">Transferase</keyword>
<evidence type="ECO:0000256" key="4">
    <source>
        <dbReference type="ARBA" id="ARBA00010919"/>
    </source>
</evidence>
<dbReference type="InterPro" id="IPR000462">
    <property type="entry name" value="CDP-OH_P_trans"/>
</dbReference>
<feature type="transmembrane region" description="Helical" evidence="16">
    <location>
        <begin position="357"/>
        <end position="378"/>
    </location>
</feature>
<evidence type="ECO:0000256" key="11">
    <source>
        <dbReference type="ARBA" id="ARBA00023274"/>
    </source>
</evidence>
<evidence type="ECO:0000256" key="1">
    <source>
        <dbReference type="ARBA" id="ARBA00001946"/>
    </source>
</evidence>
<reference evidence="17 19" key="1">
    <citation type="submission" date="2015-11" db="EMBL/GenBank/DDBJ databases">
        <title>Aspergillus lentulus strain IFM 54703T.</title>
        <authorList>
            <person name="Kusuya Y."/>
            <person name="Sakai K."/>
            <person name="Kamei K."/>
            <person name="Takahashi H."/>
            <person name="Yaguchi T."/>
        </authorList>
    </citation>
    <scope>NUCLEOTIDE SEQUENCE [LARGE SCALE GENOMIC DNA]</scope>
    <source>
        <strain evidence="17 19">IFM 54703</strain>
    </source>
</reference>
<dbReference type="InterPro" id="IPR023407">
    <property type="entry name" value="Ribosomal_eS27_Zn-bd_dom_sf"/>
</dbReference>
<dbReference type="InterPro" id="IPR043130">
    <property type="entry name" value="CDP-OH_PTrfase_TM_dom"/>
</dbReference>
<evidence type="ECO:0000256" key="2">
    <source>
        <dbReference type="ARBA" id="ARBA00004127"/>
    </source>
</evidence>
<feature type="transmembrane region" description="Helical" evidence="16">
    <location>
        <begin position="50"/>
        <end position="68"/>
    </location>
</feature>
<dbReference type="GO" id="GO:0003735">
    <property type="term" value="F:structural constituent of ribosome"/>
    <property type="evidence" value="ECO:0007669"/>
    <property type="project" value="InterPro"/>
</dbReference>
<dbReference type="PROSITE" id="PS01168">
    <property type="entry name" value="RIBOSOMAL_S27E"/>
    <property type="match status" value="1"/>
</dbReference>
<dbReference type="GO" id="GO:0006412">
    <property type="term" value="P:translation"/>
    <property type="evidence" value="ECO:0007669"/>
    <property type="project" value="InterPro"/>
</dbReference>
<evidence type="ECO:0000256" key="5">
    <source>
        <dbReference type="ARBA" id="ARBA00022679"/>
    </source>
</evidence>
<dbReference type="FunFam" id="1.20.120.1760:FF:000012">
    <property type="entry name" value="sn-1,2-diacylglycerol cholinephosphotransferase"/>
    <property type="match status" value="1"/>
</dbReference>
<sequence length="468" mass="51391">MTYIRQHQLPNLKSYRYAGVDHSLISRYVLKPFYNRCVINCFPMGMAPNAITLTGFLFVVINFITILWYNPTLDHDCPPWVYASCAIGLFLYQTFDAVDGMQARRTRQSSPLGELFDHSVDACNTALGVIIFAGVTNLGQTWATILSLFGATMTFYVQTWDEYYTQVLTLGIISGPVEGVLTLCTVFAFTAYQGGGSFWHRPMLETIGVPKLDVIPAHLYEMPFTQWYLIYGAIILFFATGSSIVHVMKVQAERGKDTVKPLYGLIPLVTMWTLAPVYLYLQPTILEHYTIPFMLLVGLINAYAVGNMIVAHLIKADFPFSHIFIGIAPLALGVLDGAASLLGLWQSVLGSESGQVAYLFGGLGLAIGVYGSFVELAARRVLAVAGPVLAVDLLNPTPQAEARKHKLKTLVPAPRSFFMDVKCPGCFTITTVFSHAQTVVVCAGCSTVLCQPTGGKARLTEGCSFRRK</sequence>
<evidence type="ECO:0000256" key="14">
    <source>
        <dbReference type="RuleBase" id="RU000671"/>
    </source>
</evidence>
<dbReference type="FunFam" id="2.20.25.100:FF:000001">
    <property type="entry name" value="40S ribosomal protein S27"/>
    <property type="match status" value="1"/>
</dbReference>
<evidence type="ECO:0000256" key="13">
    <source>
        <dbReference type="ARBA" id="ARBA00051857"/>
    </source>
</evidence>
<protein>
    <recommendedName>
        <fullName evidence="14">40S ribosomal protein S27</fullName>
    </recommendedName>
</protein>
<feature type="transmembrane region" description="Helical" evidence="16">
    <location>
        <begin position="262"/>
        <end position="281"/>
    </location>
</feature>
<evidence type="ECO:0000313" key="17">
    <source>
        <dbReference type="EMBL" id="GAQ04772.1"/>
    </source>
</evidence>
<keyword evidence="8 14" id="KW-0689">Ribosomal protein</keyword>
<evidence type="ECO:0000313" key="18">
    <source>
        <dbReference type="EMBL" id="KAF4199766.1"/>
    </source>
</evidence>
<dbReference type="EMBL" id="JAAAPU010000306">
    <property type="protein sequence ID" value="KAF4199766.1"/>
    <property type="molecule type" value="Genomic_DNA"/>
</dbReference>
<dbReference type="AlphaFoldDB" id="A0AAN4PDP5"/>
<dbReference type="GO" id="GO:0008270">
    <property type="term" value="F:zinc ion binding"/>
    <property type="evidence" value="ECO:0007669"/>
    <property type="project" value="UniProtKB-KW"/>
</dbReference>
<comment type="caution">
    <text evidence="17">The sequence shown here is derived from an EMBL/GenBank/DDBJ whole genome shotgun (WGS) entry which is preliminary data.</text>
</comment>
<evidence type="ECO:0000256" key="7">
    <source>
        <dbReference type="ARBA" id="ARBA00022833"/>
    </source>
</evidence>
<keyword evidence="6 16" id="KW-0812">Transmembrane</keyword>
<comment type="cofactor">
    <cofactor evidence="14">
        <name>Zn(2+)</name>
        <dbReference type="ChEBI" id="CHEBI:29105"/>
    </cofactor>
    <text evidence="14">Binds 1 zinc ion per subunit.</text>
</comment>
<dbReference type="GO" id="GO:0012505">
    <property type="term" value="C:endomembrane system"/>
    <property type="evidence" value="ECO:0007669"/>
    <property type="project" value="UniProtKB-SubCell"/>
</dbReference>
<dbReference type="Pfam" id="PF01066">
    <property type="entry name" value="CDP-OH_P_transf"/>
    <property type="match status" value="1"/>
</dbReference>
<dbReference type="Proteomes" id="UP000649114">
    <property type="component" value="Unassembled WGS sequence"/>
</dbReference>
<dbReference type="InterPro" id="IPR000592">
    <property type="entry name" value="Ribosomal_eS27"/>
</dbReference>
<accession>A0AAN4PDP5</accession>
<comment type="subcellular location">
    <subcellularLocation>
        <location evidence="2">Endomembrane system</location>
        <topology evidence="2">Multi-pass membrane protein</topology>
    </subcellularLocation>
</comment>
<feature type="transmembrane region" description="Helical" evidence="16">
    <location>
        <begin position="167"/>
        <end position="192"/>
    </location>
</feature>